<protein>
    <submittedName>
        <fullName evidence="1">Uncharacterized protein</fullName>
    </submittedName>
</protein>
<dbReference type="EMBL" id="GG700650">
    <property type="protein sequence ID" value="EGD86739.2"/>
    <property type="molecule type" value="Genomic_DNA"/>
</dbReference>
<dbReference type="VEuPathDB" id="FungiDB:TERG_02998"/>
<keyword evidence="2" id="KW-1185">Reference proteome</keyword>
<dbReference type="GeneID" id="71776837"/>
<name>F2SM38_TRIRC</name>
<gene>
    <name evidence="1" type="ORF">TERG_02998</name>
</gene>
<dbReference type="OrthoDB" id="5299893at2759"/>
<proteinExistence type="predicted"/>
<sequence>MVKITLQVPGADWSAATCQRNFRLQGRSRAEEKQSRCRRRRRRRDDGIANNKETSRCFSAPPLAARCLCFLVAQWASPQAYCPAAAVREDHPPSTLTSTLNGPTLVATYRSLPSYIPAQYFCHTFADGCLFVVPAWAGEDGGRSSARWWLGRIVGERLLTDTPSHCDISQSESSRLLDEDIYQAGFNYGTVQGPPPGPELETLKREREALEAICQRASE</sequence>
<dbReference type="RefSeq" id="XP_047603976.1">
    <property type="nucleotide sequence ID" value="XM_047748003.1"/>
</dbReference>
<dbReference type="AlphaFoldDB" id="F2SM38"/>
<organism evidence="1 2">
    <name type="scientific">Trichophyton rubrum (strain ATCC MYA-4607 / CBS 118892)</name>
    <name type="common">Athlete's foot fungus</name>
    <dbReference type="NCBI Taxonomy" id="559305"/>
    <lineage>
        <taxon>Eukaryota</taxon>
        <taxon>Fungi</taxon>
        <taxon>Dikarya</taxon>
        <taxon>Ascomycota</taxon>
        <taxon>Pezizomycotina</taxon>
        <taxon>Eurotiomycetes</taxon>
        <taxon>Eurotiomycetidae</taxon>
        <taxon>Onygenales</taxon>
        <taxon>Arthrodermataceae</taxon>
        <taxon>Trichophyton</taxon>
    </lineage>
</organism>
<evidence type="ECO:0000313" key="1">
    <source>
        <dbReference type="EMBL" id="EGD86739.2"/>
    </source>
</evidence>
<reference evidence="2" key="1">
    <citation type="journal article" date="2012" name="MBio">
        <title>Comparative genome analysis of Trichophyton rubrum and related dermatophytes reveals candidate genes involved in infection.</title>
        <authorList>
            <person name="Martinez D.A."/>
            <person name="Oliver B.G."/>
            <person name="Graeser Y."/>
            <person name="Goldberg J.M."/>
            <person name="Li W."/>
            <person name="Martinez-Rossi N.M."/>
            <person name="Monod M."/>
            <person name="Shelest E."/>
            <person name="Barton R.C."/>
            <person name="Birch E."/>
            <person name="Brakhage A.A."/>
            <person name="Chen Z."/>
            <person name="Gurr S.J."/>
            <person name="Heiman D."/>
            <person name="Heitman J."/>
            <person name="Kosti I."/>
            <person name="Rossi A."/>
            <person name="Saif S."/>
            <person name="Samalova M."/>
            <person name="Saunders C.W."/>
            <person name="Shea T."/>
            <person name="Summerbell R.C."/>
            <person name="Xu J."/>
            <person name="Young S."/>
            <person name="Zeng Q."/>
            <person name="Birren B.W."/>
            <person name="Cuomo C.A."/>
            <person name="White T.C."/>
        </authorList>
    </citation>
    <scope>NUCLEOTIDE SEQUENCE [LARGE SCALE GENOMIC DNA]</scope>
    <source>
        <strain evidence="2">ATCC MYA-4607 / CBS 118892</strain>
    </source>
</reference>
<dbReference type="InParanoid" id="F2SM38"/>
<evidence type="ECO:0000313" key="2">
    <source>
        <dbReference type="Proteomes" id="UP000008864"/>
    </source>
</evidence>
<accession>F2SM38</accession>
<dbReference type="eggNOG" id="ENOG502SGDI">
    <property type="taxonomic scope" value="Eukaryota"/>
</dbReference>
<dbReference type="HOGENOM" id="CLU_1262325_0_0_1"/>
<dbReference type="Proteomes" id="UP000008864">
    <property type="component" value="Unassembled WGS sequence"/>
</dbReference>